<accession>A0A0R1WJ60</accession>
<keyword evidence="2" id="KW-1185">Reference proteome</keyword>
<name>A0A0R1WJ60_9LACO</name>
<proteinExistence type="predicted"/>
<dbReference type="PATRIC" id="fig|1423755.3.peg.1208"/>
<organism evidence="1 2">
    <name type="scientific">Ligilactobacillus hayakitensis DSM 18933 = JCM 14209</name>
    <dbReference type="NCBI Taxonomy" id="1423755"/>
    <lineage>
        <taxon>Bacteria</taxon>
        <taxon>Bacillati</taxon>
        <taxon>Bacillota</taxon>
        <taxon>Bacilli</taxon>
        <taxon>Lactobacillales</taxon>
        <taxon>Lactobacillaceae</taxon>
        <taxon>Ligilactobacillus</taxon>
    </lineage>
</organism>
<sequence length="111" mass="12943">MLVYWNGLIELVLDYGQRANVVFHKAQNFKFLKYIEMEKMLGLANSFMTTQEFQDATLQGYERVGKNKFKSDEELFSYIASNFDKILKLMVLNDNKSVSFSEAVTSVFEEK</sequence>
<evidence type="ECO:0000313" key="2">
    <source>
        <dbReference type="Proteomes" id="UP000051054"/>
    </source>
</evidence>
<comment type="caution">
    <text evidence="1">The sequence shown here is derived from an EMBL/GenBank/DDBJ whole genome shotgun (WGS) entry which is preliminary data.</text>
</comment>
<protein>
    <submittedName>
        <fullName evidence="1">Uncharacterized protein</fullName>
    </submittedName>
</protein>
<evidence type="ECO:0000313" key="1">
    <source>
        <dbReference type="EMBL" id="KRM17629.1"/>
    </source>
</evidence>
<dbReference type="AlphaFoldDB" id="A0A0R1WJ60"/>
<gene>
    <name evidence="1" type="ORF">FC40_GL001148</name>
</gene>
<dbReference type="EMBL" id="AZGD01000103">
    <property type="protein sequence ID" value="KRM17629.1"/>
    <property type="molecule type" value="Genomic_DNA"/>
</dbReference>
<dbReference type="Proteomes" id="UP000051054">
    <property type="component" value="Unassembled WGS sequence"/>
</dbReference>
<reference evidence="1 2" key="1">
    <citation type="journal article" date="2015" name="Genome Announc.">
        <title>Expanding the biotechnology potential of lactobacilli through comparative genomics of 213 strains and associated genera.</title>
        <authorList>
            <person name="Sun Z."/>
            <person name="Harris H.M."/>
            <person name="McCann A."/>
            <person name="Guo C."/>
            <person name="Argimon S."/>
            <person name="Zhang W."/>
            <person name="Yang X."/>
            <person name="Jeffery I.B."/>
            <person name="Cooney J.C."/>
            <person name="Kagawa T.F."/>
            <person name="Liu W."/>
            <person name="Song Y."/>
            <person name="Salvetti E."/>
            <person name="Wrobel A."/>
            <person name="Rasinkangas P."/>
            <person name="Parkhill J."/>
            <person name="Rea M.C."/>
            <person name="O'Sullivan O."/>
            <person name="Ritari J."/>
            <person name="Douillard F.P."/>
            <person name="Paul Ross R."/>
            <person name="Yang R."/>
            <person name="Briner A.E."/>
            <person name="Felis G.E."/>
            <person name="de Vos W.M."/>
            <person name="Barrangou R."/>
            <person name="Klaenhammer T.R."/>
            <person name="Caufield P.W."/>
            <person name="Cui Y."/>
            <person name="Zhang H."/>
            <person name="O'Toole P.W."/>
        </authorList>
    </citation>
    <scope>NUCLEOTIDE SEQUENCE [LARGE SCALE GENOMIC DNA]</scope>
    <source>
        <strain evidence="1 2">DSM 18933</strain>
    </source>
</reference>
<dbReference type="RefSeq" id="WP_025022988.1">
    <property type="nucleotide sequence ID" value="NZ_AZGD01000103.1"/>
</dbReference>